<protein>
    <recommendedName>
        <fullName evidence="3">beta-N-acetylhexosaminidase</fullName>
        <ecNumber evidence="3">3.2.1.52</ecNumber>
    </recommendedName>
</protein>
<comment type="similarity">
    <text evidence="2">Belongs to the glycosyl hydrolase 20 family.</text>
</comment>
<feature type="domain" description="Glycoside hydrolase family 20 catalytic" evidence="7">
    <location>
        <begin position="80"/>
        <end position="233"/>
    </location>
</feature>
<dbReference type="PIRSF" id="PIRSF001093">
    <property type="entry name" value="B-hxosamndse_ab_euk"/>
    <property type="match status" value="1"/>
</dbReference>
<dbReference type="GO" id="GO:0005975">
    <property type="term" value="P:carbohydrate metabolic process"/>
    <property type="evidence" value="ECO:0007669"/>
    <property type="project" value="InterPro"/>
</dbReference>
<dbReference type="InterPro" id="IPR025705">
    <property type="entry name" value="Beta_hexosaminidase_sua/sub"/>
</dbReference>
<dbReference type="STRING" id="278856.A0A212FFS2"/>
<dbReference type="InterPro" id="IPR029019">
    <property type="entry name" value="HEX_eukaryotic_N"/>
</dbReference>
<dbReference type="Proteomes" id="UP000007151">
    <property type="component" value="Unassembled WGS sequence"/>
</dbReference>
<dbReference type="GO" id="GO:0016231">
    <property type="term" value="F:beta-N-acetylglucosaminidase activity"/>
    <property type="evidence" value="ECO:0007669"/>
    <property type="project" value="TreeGrafter"/>
</dbReference>
<organism evidence="9 10">
    <name type="scientific">Danaus plexippus plexippus</name>
    <dbReference type="NCBI Taxonomy" id="278856"/>
    <lineage>
        <taxon>Eukaryota</taxon>
        <taxon>Metazoa</taxon>
        <taxon>Ecdysozoa</taxon>
        <taxon>Arthropoda</taxon>
        <taxon>Hexapoda</taxon>
        <taxon>Insecta</taxon>
        <taxon>Pterygota</taxon>
        <taxon>Neoptera</taxon>
        <taxon>Endopterygota</taxon>
        <taxon>Lepidoptera</taxon>
        <taxon>Glossata</taxon>
        <taxon>Ditrysia</taxon>
        <taxon>Papilionoidea</taxon>
        <taxon>Nymphalidae</taxon>
        <taxon>Danainae</taxon>
        <taxon>Danaini</taxon>
        <taxon>Danaina</taxon>
        <taxon>Danaus</taxon>
        <taxon>Danaus</taxon>
    </lineage>
</organism>
<name>A0A212FFS2_DANPL</name>
<dbReference type="eggNOG" id="KOG2499">
    <property type="taxonomic scope" value="Eukaryota"/>
</dbReference>
<feature type="domain" description="Glycoside hydrolase family 20 catalytic" evidence="7">
    <location>
        <begin position="326"/>
        <end position="389"/>
    </location>
</feature>
<dbReference type="Pfam" id="PF14845">
    <property type="entry name" value="Glycohydro_20b2"/>
    <property type="match status" value="1"/>
</dbReference>
<gene>
    <name evidence="9" type="ORF">KGM_212532</name>
</gene>
<keyword evidence="6" id="KW-0326">Glycosidase</keyword>
<dbReference type="InterPro" id="IPR015883">
    <property type="entry name" value="Glyco_hydro_20_cat"/>
</dbReference>
<dbReference type="EC" id="3.2.1.52" evidence="3"/>
<evidence type="ECO:0000313" key="9">
    <source>
        <dbReference type="EMBL" id="OWR52577.1"/>
    </source>
</evidence>
<dbReference type="SUPFAM" id="SSF51445">
    <property type="entry name" value="(Trans)glycosidases"/>
    <property type="match status" value="1"/>
</dbReference>
<evidence type="ECO:0000259" key="8">
    <source>
        <dbReference type="Pfam" id="PF14845"/>
    </source>
</evidence>
<dbReference type="Gene3D" id="3.20.20.80">
    <property type="entry name" value="Glycosidases"/>
    <property type="match status" value="1"/>
</dbReference>
<keyword evidence="10" id="KW-1185">Reference proteome</keyword>
<comment type="catalytic activity">
    <reaction evidence="1">
        <text>Hydrolysis of terminal non-reducing N-acetyl-D-hexosamine residues in N-acetyl-beta-D-hexosaminides.</text>
        <dbReference type="EC" id="3.2.1.52"/>
    </reaction>
</comment>
<reference evidence="9 10" key="1">
    <citation type="journal article" date="2011" name="Cell">
        <title>The monarch butterfly genome yields insights into long-distance migration.</title>
        <authorList>
            <person name="Zhan S."/>
            <person name="Merlin C."/>
            <person name="Boore J.L."/>
            <person name="Reppert S.M."/>
        </authorList>
    </citation>
    <scope>NUCLEOTIDE SEQUENCE [LARGE SCALE GENOMIC DNA]</scope>
    <source>
        <strain evidence="9">F-2</strain>
    </source>
</reference>
<keyword evidence="4" id="KW-0378">Hydrolase</keyword>
<dbReference type="InParanoid" id="A0A212FFS2"/>
<comment type="caution">
    <text evidence="9">The sequence shown here is derived from an EMBL/GenBank/DDBJ whole genome shotgun (WGS) entry which is preliminary data.</text>
</comment>
<feature type="domain" description="Beta-hexosaminidase eukaryotic type N-terminal" evidence="8">
    <location>
        <begin position="6"/>
        <end position="56"/>
    </location>
</feature>
<evidence type="ECO:0000256" key="2">
    <source>
        <dbReference type="ARBA" id="ARBA00006285"/>
    </source>
</evidence>
<dbReference type="InterPro" id="IPR017853">
    <property type="entry name" value="GH"/>
</dbReference>
<dbReference type="Gene3D" id="3.30.379.10">
    <property type="entry name" value="Chitobiase/beta-hexosaminidase domain 2-like"/>
    <property type="match status" value="1"/>
</dbReference>
<evidence type="ECO:0000256" key="6">
    <source>
        <dbReference type="ARBA" id="ARBA00023295"/>
    </source>
</evidence>
<dbReference type="SUPFAM" id="SSF55545">
    <property type="entry name" value="beta-N-acetylhexosaminidase-like domain"/>
    <property type="match status" value="1"/>
</dbReference>
<dbReference type="EMBL" id="AGBW02008773">
    <property type="protein sequence ID" value="OWR52577.1"/>
    <property type="molecule type" value="Genomic_DNA"/>
</dbReference>
<proteinExistence type="inferred from homology"/>
<dbReference type="PANTHER" id="PTHR22600">
    <property type="entry name" value="BETA-HEXOSAMINIDASE"/>
    <property type="match status" value="1"/>
</dbReference>
<dbReference type="GO" id="GO:0030203">
    <property type="term" value="P:glycosaminoglycan metabolic process"/>
    <property type="evidence" value="ECO:0007669"/>
    <property type="project" value="TreeGrafter"/>
</dbReference>
<dbReference type="GO" id="GO:0005886">
    <property type="term" value="C:plasma membrane"/>
    <property type="evidence" value="ECO:0007669"/>
    <property type="project" value="TreeGrafter"/>
</dbReference>
<dbReference type="AlphaFoldDB" id="A0A212FFS2"/>
<dbReference type="Pfam" id="PF00728">
    <property type="entry name" value="Glyco_hydro_20"/>
    <property type="match status" value="2"/>
</dbReference>
<evidence type="ECO:0000256" key="5">
    <source>
        <dbReference type="ARBA" id="ARBA00023180"/>
    </source>
</evidence>
<dbReference type="PRINTS" id="PR00738">
    <property type="entry name" value="GLHYDRLASE20"/>
</dbReference>
<evidence type="ECO:0000313" key="10">
    <source>
        <dbReference type="Proteomes" id="UP000007151"/>
    </source>
</evidence>
<accession>A0A212FFS2</accession>
<evidence type="ECO:0000256" key="3">
    <source>
        <dbReference type="ARBA" id="ARBA00012663"/>
    </source>
</evidence>
<sequence>MVILIDVESDSDPRLRINTDEGYMLKVETKNNQVIIKVSGLSFCGARHGFETLSQLILLDQSTGYLIMLSSAIIKDAPTYKYRGLMVDTGRNYIPVVDLLRTVDAMSTCKLNTFHWRISDATSFPMSLSKIPELEEYGPYDRSMVYTKKDIRMIVNRAGIRGIRVLIEIAAPGPVGRPFSWLSSTTCSRKNNSLTCDNDLCRRLTMHDSTFDVLQKIYSEILEMTNVDDVFHLSDSVFSMTNCYYLFDDREGFLDKALFRLKMANKGFLPQLPIIWYTSHLMKHFEAKTWERLGVQIDEWDANPYESYLNKFRVIHSTKWDLSCEMRKQRCIRYRTWQQMYLWKSWRNVNVFTTEGGESILWTDLVDSSNLDYHLWPRAAVVAERLWSDVVANGSANKYVYMRLDTHRWRMMQRGIQVQPIWPPWCSFSPSSCLERVH</sequence>
<dbReference type="KEGG" id="dpl:KGM_212532"/>
<evidence type="ECO:0000256" key="1">
    <source>
        <dbReference type="ARBA" id="ARBA00001231"/>
    </source>
</evidence>
<evidence type="ECO:0000256" key="4">
    <source>
        <dbReference type="ARBA" id="ARBA00022801"/>
    </source>
</evidence>
<dbReference type="InterPro" id="IPR029018">
    <property type="entry name" value="Hex-like_dom2"/>
</dbReference>
<keyword evidence="5" id="KW-0325">Glycoprotein</keyword>
<evidence type="ECO:0000259" key="7">
    <source>
        <dbReference type="Pfam" id="PF00728"/>
    </source>
</evidence>
<dbReference type="PANTHER" id="PTHR22600:SF3">
    <property type="entry name" value="BETA-HEXOSAMINIDASE FDL-RELATED"/>
    <property type="match status" value="1"/>
</dbReference>